<evidence type="ECO:0000313" key="2">
    <source>
        <dbReference type="Proteomes" id="UP000252419"/>
    </source>
</evidence>
<reference evidence="1 2" key="1">
    <citation type="submission" date="2014-07" db="EMBL/GenBank/DDBJ databases">
        <title>Draft genome sequence of Thalassospira xianhensis P-4 (MCCC 1A02616).</title>
        <authorList>
            <person name="Lai Q."/>
            <person name="Shao Z."/>
        </authorList>
    </citation>
    <scope>NUCLEOTIDE SEQUENCE [LARGE SCALE GENOMIC DNA]</scope>
    <source>
        <strain evidence="1 2">MCCC 1A02616</strain>
    </source>
</reference>
<dbReference type="AlphaFoldDB" id="A0A367UF61"/>
<comment type="caution">
    <text evidence="1">The sequence shown here is derived from an EMBL/GenBank/DDBJ whole genome shotgun (WGS) entry which is preliminary data.</text>
</comment>
<dbReference type="Proteomes" id="UP000252419">
    <property type="component" value="Unassembled WGS sequence"/>
</dbReference>
<dbReference type="EMBL" id="JPWA01000008">
    <property type="protein sequence ID" value="RCK06313.1"/>
    <property type="molecule type" value="Genomic_DNA"/>
</dbReference>
<accession>A0A367UF61</accession>
<dbReference type="RefSeq" id="WP_114121521.1">
    <property type="nucleotide sequence ID" value="NZ_JPWA01000008.1"/>
</dbReference>
<keyword evidence="2" id="KW-1185">Reference proteome</keyword>
<organism evidence="1 2">
    <name type="scientific">Thalassospira xianhensis MCCC 1A02616</name>
    <dbReference type="NCBI Taxonomy" id="1177929"/>
    <lineage>
        <taxon>Bacteria</taxon>
        <taxon>Pseudomonadati</taxon>
        <taxon>Pseudomonadota</taxon>
        <taxon>Alphaproteobacteria</taxon>
        <taxon>Rhodospirillales</taxon>
        <taxon>Thalassospiraceae</taxon>
        <taxon>Thalassospira</taxon>
    </lineage>
</organism>
<gene>
    <name evidence="1" type="ORF">TH5_08915</name>
</gene>
<proteinExistence type="predicted"/>
<sequence>MRKFDFKVVVFVDGAPKYIDGSYPDLRSAQRRVVQMANVSGIVDGERVFAVDGDDDLVIVDGGGQVVSVWHRFLEKTVENFADFDFSAFQAECEAREAIRLVGFRIENCAGECIHGTFDDPFNLSQSDILSDDAVLTAKGWADSTHFIVKEVWSADPALYNKVTHISEQGSSPQPF</sequence>
<evidence type="ECO:0000313" key="1">
    <source>
        <dbReference type="EMBL" id="RCK06313.1"/>
    </source>
</evidence>
<protein>
    <submittedName>
        <fullName evidence="1">Uncharacterized protein</fullName>
    </submittedName>
</protein>
<name>A0A367UF61_9PROT</name>